<protein>
    <submittedName>
        <fullName evidence="2">Uncharacterized protein</fullName>
    </submittedName>
</protein>
<feature type="chain" id="PRO_5034182493" evidence="1">
    <location>
        <begin position="21"/>
        <end position="221"/>
    </location>
</feature>
<dbReference type="Proteomes" id="UP000649328">
    <property type="component" value="Unassembled WGS sequence"/>
</dbReference>
<comment type="caution">
    <text evidence="2">The sequence shown here is derived from an EMBL/GenBank/DDBJ whole genome shotgun (WGS) entry which is preliminary data.</text>
</comment>
<sequence>MKVSAFFWTVSIVVTINVQTSKPGSGHRAPPLAHKQEQEVERTLGSEPTQTSGTLTQDLEDEVEWFVVQLKLYVHEEGIDAADFESRIGEFDAQFAEIAGNADISRPKDLVSFDLPNAIRYLKFFDAQNTAQRIVRSLVQLNVWLLALHDSHGNPDPQKDDYVTQIAICSRAAFLWADSFYQVPRVPYSVSLMFEEQYHRAKYTLRVMEGHLEEPYALSWV</sequence>
<evidence type="ECO:0000313" key="3">
    <source>
        <dbReference type="Proteomes" id="UP000649328"/>
    </source>
</evidence>
<evidence type="ECO:0000313" key="2">
    <source>
        <dbReference type="EMBL" id="KAF8000274.1"/>
    </source>
</evidence>
<evidence type="ECO:0000256" key="1">
    <source>
        <dbReference type="SAM" id="SignalP"/>
    </source>
</evidence>
<organism evidence="2 3">
    <name type="scientific">Metschnikowia pulcherrima</name>
    <dbReference type="NCBI Taxonomy" id="27326"/>
    <lineage>
        <taxon>Eukaryota</taxon>
        <taxon>Fungi</taxon>
        <taxon>Dikarya</taxon>
        <taxon>Ascomycota</taxon>
        <taxon>Saccharomycotina</taxon>
        <taxon>Pichiomycetes</taxon>
        <taxon>Metschnikowiaceae</taxon>
        <taxon>Metschnikowia</taxon>
    </lineage>
</organism>
<reference evidence="2" key="1">
    <citation type="submission" date="2020-10" db="EMBL/GenBank/DDBJ databases">
        <title>The Whole-Genome Sequence of Metschnikowia persimmonesis, a Novel Endophytic Yeast Species Isolated from Medicinal Plant Diospyros kaki Thumb.</title>
        <authorList>
            <person name="Rahmat E."/>
            <person name="Kang Y."/>
        </authorList>
    </citation>
    <scope>NUCLEOTIDE SEQUENCE</scope>
    <source>
        <strain evidence="2">KIOM G15050</strain>
    </source>
</reference>
<proteinExistence type="predicted"/>
<dbReference type="AlphaFoldDB" id="A0A8H7GPT0"/>
<keyword evidence="1" id="KW-0732">Signal</keyword>
<name>A0A8H7GPT0_9ASCO</name>
<accession>A0A8H7GPT0</accession>
<keyword evidence="3" id="KW-1185">Reference proteome</keyword>
<dbReference type="EMBL" id="JACBPP010000007">
    <property type="protein sequence ID" value="KAF8000274.1"/>
    <property type="molecule type" value="Genomic_DNA"/>
</dbReference>
<dbReference type="OrthoDB" id="10289096at2759"/>
<feature type="signal peptide" evidence="1">
    <location>
        <begin position="1"/>
        <end position="20"/>
    </location>
</feature>
<gene>
    <name evidence="2" type="ORF">HF325_005203</name>
</gene>